<dbReference type="AlphaFoldDB" id="A0A699YJN0"/>
<evidence type="ECO:0000313" key="3">
    <source>
        <dbReference type="Proteomes" id="UP000485058"/>
    </source>
</evidence>
<feature type="compositionally biased region" description="Low complexity" evidence="1">
    <location>
        <begin position="9"/>
        <end position="21"/>
    </location>
</feature>
<protein>
    <submittedName>
        <fullName evidence="2">Uncharacterized protein</fullName>
    </submittedName>
</protein>
<keyword evidence="3" id="KW-1185">Reference proteome</keyword>
<accession>A0A699YJN0</accession>
<proteinExistence type="predicted"/>
<sequence>MSGSRRAMPSNPTTSTSSRPNQKLGRWQGSHQGVRSSGWPWRGCGMRPQVGGVGCDLAAAGMTAQC</sequence>
<reference evidence="2 3" key="1">
    <citation type="submission" date="2020-02" db="EMBL/GenBank/DDBJ databases">
        <title>Draft genome sequence of Haematococcus lacustris strain NIES-144.</title>
        <authorList>
            <person name="Morimoto D."/>
            <person name="Nakagawa S."/>
            <person name="Yoshida T."/>
            <person name="Sawayama S."/>
        </authorList>
    </citation>
    <scope>NUCLEOTIDE SEQUENCE [LARGE SCALE GENOMIC DNA]</scope>
    <source>
        <strain evidence="2 3">NIES-144</strain>
    </source>
</reference>
<evidence type="ECO:0000313" key="2">
    <source>
        <dbReference type="EMBL" id="GFH09701.1"/>
    </source>
</evidence>
<comment type="caution">
    <text evidence="2">The sequence shown here is derived from an EMBL/GenBank/DDBJ whole genome shotgun (WGS) entry which is preliminary data.</text>
</comment>
<dbReference type="Proteomes" id="UP000485058">
    <property type="component" value="Unassembled WGS sequence"/>
</dbReference>
<evidence type="ECO:0000256" key="1">
    <source>
        <dbReference type="SAM" id="MobiDB-lite"/>
    </source>
</evidence>
<organism evidence="2 3">
    <name type="scientific">Haematococcus lacustris</name>
    <name type="common">Green alga</name>
    <name type="synonym">Haematococcus pluvialis</name>
    <dbReference type="NCBI Taxonomy" id="44745"/>
    <lineage>
        <taxon>Eukaryota</taxon>
        <taxon>Viridiplantae</taxon>
        <taxon>Chlorophyta</taxon>
        <taxon>core chlorophytes</taxon>
        <taxon>Chlorophyceae</taxon>
        <taxon>CS clade</taxon>
        <taxon>Chlamydomonadales</taxon>
        <taxon>Haematococcaceae</taxon>
        <taxon>Haematococcus</taxon>
    </lineage>
</organism>
<feature type="region of interest" description="Disordered" evidence="1">
    <location>
        <begin position="1"/>
        <end position="43"/>
    </location>
</feature>
<gene>
    <name evidence="2" type="ORF">HaLaN_04891</name>
</gene>
<name>A0A699YJN0_HAELA</name>
<dbReference type="EMBL" id="BLLF01000255">
    <property type="protein sequence ID" value="GFH09701.1"/>
    <property type="molecule type" value="Genomic_DNA"/>
</dbReference>